<dbReference type="SUPFAM" id="SSF102114">
    <property type="entry name" value="Radical SAM enzymes"/>
    <property type="match status" value="1"/>
</dbReference>
<reference evidence="5" key="1">
    <citation type="journal article" date="2015" name="Nature">
        <title>Complex archaea that bridge the gap between prokaryotes and eukaryotes.</title>
        <authorList>
            <person name="Spang A."/>
            <person name="Saw J.H."/>
            <person name="Jorgensen S.L."/>
            <person name="Zaremba-Niedzwiedzka K."/>
            <person name="Martijn J."/>
            <person name="Lind A.E."/>
            <person name="van Eijk R."/>
            <person name="Schleper C."/>
            <person name="Guy L."/>
            <person name="Ettema T.J."/>
        </authorList>
    </citation>
    <scope>NUCLEOTIDE SEQUENCE</scope>
</reference>
<dbReference type="Pfam" id="PF04055">
    <property type="entry name" value="Radical_SAM"/>
    <property type="match status" value="1"/>
</dbReference>
<sequence>MSLIVKKIKVKSVLTRSGIPGVDYCINPYVGCFHGCRYCYATFMKRFTGHTEAWGSFVDVKVNSPEVLQRQLPGKARGRVMISSVTDAYQPIEAKYRLTRKCLEVLLQYQFPVDILTKSPLVLRDLDLIKEFKDIEVGVTVTTNDEKIRKVFEPKAPSITARINTLKKLHNNGINTYAFIGPVLPMNPEALLEKINPHVDSIIIDRMNYTSKTLKIYKRMNLNKWLEDGFIENIIQRLENGFAGKPVSIC</sequence>
<evidence type="ECO:0000256" key="1">
    <source>
        <dbReference type="ARBA" id="ARBA00022723"/>
    </source>
</evidence>
<comment type="caution">
    <text evidence="5">The sequence shown here is derived from an EMBL/GenBank/DDBJ whole genome shotgun (WGS) entry which is preliminary data.</text>
</comment>
<dbReference type="PANTHER" id="PTHR43432:SF6">
    <property type="entry name" value="RADICAL SAM CORE DOMAIN-CONTAINING PROTEIN"/>
    <property type="match status" value="1"/>
</dbReference>
<dbReference type="InterPro" id="IPR058240">
    <property type="entry name" value="rSAM_sf"/>
</dbReference>
<organism evidence="5">
    <name type="scientific">marine sediment metagenome</name>
    <dbReference type="NCBI Taxonomy" id="412755"/>
    <lineage>
        <taxon>unclassified sequences</taxon>
        <taxon>metagenomes</taxon>
        <taxon>ecological metagenomes</taxon>
    </lineage>
</organism>
<dbReference type="GO" id="GO:0003824">
    <property type="term" value="F:catalytic activity"/>
    <property type="evidence" value="ECO:0007669"/>
    <property type="project" value="InterPro"/>
</dbReference>
<evidence type="ECO:0000313" key="5">
    <source>
        <dbReference type="EMBL" id="KKL16989.1"/>
    </source>
</evidence>
<accession>A0A0F9B527</accession>
<dbReference type="GO" id="GO:0051536">
    <property type="term" value="F:iron-sulfur cluster binding"/>
    <property type="evidence" value="ECO:0007669"/>
    <property type="project" value="UniProtKB-KW"/>
</dbReference>
<dbReference type="PANTHER" id="PTHR43432">
    <property type="entry name" value="SLR0285 PROTEIN"/>
    <property type="match status" value="1"/>
</dbReference>
<keyword evidence="2" id="KW-0408">Iron</keyword>
<dbReference type="InterPro" id="IPR007197">
    <property type="entry name" value="rSAM"/>
</dbReference>
<dbReference type="GO" id="GO:0046872">
    <property type="term" value="F:metal ion binding"/>
    <property type="evidence" value="ECO:0007669"/>
    <property type="project" value="UniProtKB-KW"/>
</dbReference>
<dbReference type="SFLD" id="SFLDG01084">
    <property type="entry name" value="Uncharacterised_Radical_SAM_Su"/>
    <property type="match status" value="1"/>
</dbReference>
<feature type="domain" description="Radical SAM core" evidence="4">
    <location>
        <begin position="26"/>
        <end position="191"/>
    </location>
</feature>
<dbReference type="InterPro" id="IPR040086">
    <property type="entry name" value="MJ0683-like"/>
</dbReference>
<dbReference type="Gene3D" id="3.80.30.30">
    <property type="match status" value="1"/>
</dbReference>
<evidence type="ECO:0000259" key="4">
    <source>
        <dbReference type="Pfam" id="PF04055"/>
    </source>
</evidence>
<dbReference type="SFLD" id="SFLDS00029">
    <property type="entry name" value="Radical_SAM"/>
    <property type="match status" value="1"/>
</dbReference>
<evidence type="ECO:0000256" key="2">
    <source>
        <dbReference type="ARBA" id="ARBA00023004"/>
    </source>
</evidence>
<name>A0A0F9B527_9ZZZZ</name>
<evidence type="ECO:0000256" key="3">
    <source>
        <dbReference type="ARBA" id="ARBA00023014"/>
    </source>
</evidence>
<dbReference type="AlphaFoldDB" id="A0A0F9B527"/>
<dbReference type="EMBL" id="LAZR01039446">
    <property type="protein sequence ID" value="KKL16989.1"/>
    <property type="molecule type" value="Genomic_DNA"/>
</dbReference>
<proteinExistence type="predicted"/>
<keyword evidence="3" id="KW-0411">Iron-sulfur</keyword>
<gene>
    <name evidence="5" type="ORF">LCGC14_2490050</name>
</gene>
<keyword evidence="1" id="KW-0479">Metal-binding</keyword>
<dbReference type="CDD" id="cd01335">
    <property type="entry name" value="Radical_SAM"/>
    <property type="match status" value="1"/>
</dbReference>
<protein>
    <recommendedName>
        <fullName evidence="4">Radical SAM core domain-containing protein</fullName>
    </recommendedName>
</protein>